<sequence length="981" mass="106023">MQRRGAGRSPHADTDERLQRALQENAQLKSQRAELQDKLKHVQTQFRRLAADWKLAQDGSIAHEPASAAHRGGGASLPPHSSPSSSSWASPYVRPHSSGAAPVLPSASSRNVLPSLHPNQRGAASRSPSSAAAAIKRPSVPSSNRGSHSPVGVSEAEHAACKASLAHAQLEVQQLRSAAAQALAARATSTDAATAAALAASQQEASGLRVQLQQVREELNKALFSQQQLQAQTSESVEGLQRQVQDSDAAQHQLEAQYRSNIDALTREKQELVLKLRLMEVEKQALESAASLVTGSSHPDPADVSAIQSELHRKASEVTLLNSRLQYAQGQVETLKGECGRLVEELKQATTAHGETKKALFAVEHEAAALRAKSSTLSEVETALQRKNEENIHLEEELLKLVGSLQACNRDTEAAVRLEFQSRLAEVQEMRDTAERERREAERKLLTSQHDLAELRRTLESVQEDLSLYKGQVAKVEKEKSVLSAQIAFAGHSAAAAAAAAGADLTDEDVHRALAVAAMKKRGGSSLSMLDAVLGASSAENRDTIRRASADGTTANGANTAEEKAAAKSALDLYEALNWDDDWELGQLREALATAAMDLELAETRCQQMRDQVDQYRSSLHKISEERDALLQEGIELRGRVARVQTIFAKQQLQAYRAAAATGRDHDGLIAFSVRGLQSHEGAMCRALGIADLHAPVSFFFTLDGFADYETMMGPTLYALDDVVDVRFQYDDLARDAVTLATIERTTFTFQLHCTSGQSSRLVAMAELPGMALLAARELSVEESLTLIDGNGESIGSILLEVCCSNLMLPVLLDAPLTDPKAGSVTLTTAEIKSAMVALRTVRFLRVQVFSAQGLAGSAEDNTLPQPYVFYTATSPLDGLNCVRDTVVHPFNKAFTTEPTFDVAPVDHRVIVDSALIRFIAFGTVTFVVFDERAKEVRANLGVAEIVLRPLLESPFANIIITQPLHPQGTLRVGISWVAGV</sequence>
<feature type="coiled-coil region" evidence="1">
    <location>
        <begin position="165"/>
        <end position="289"/>
    </location>
</feature>
<proteinExistence type="predicted"/>
<keyword evidence="5" id="KW-1185">Reference proteome</keyword>
<dbReference type="VEuPathDB" id="TriTrypDB:Lsey_0041_0110"/>
<feature type="region of interest" description="Disordered" evidence="2">
    <location>
        <begin position="62"/>
        <end position="155"/>
    </location>
</feature>
<dbReference type="InterPro" id="IPR021656">
    <property type="entry name" value="C2-C2_1"/>
</dbReference>
<feature type="compositionally biased region" description="Low complexity" evidence="2">
    <location>
        <begin position="76"/>
        <end position="91"/>
    </location>
</feature>
<accession>A0A0N1PDE6</accession>
<dbReference type="SUPFAM" id="SSF49562">
    <property type="entry name" value="C2 domain (Calcium/lipid-binding domain, CaLB)"/>
    <property type="match status" value="1"/>
</dbReference>
<feature type="domain" description="RPGR-interacting protein 1 first C2" evidence="3">
    <location>
        <begin position="695"/>
        <end position="802"/>
    </location>
</feature>
<comment type="caution">
    <text evidence="4">The sequence shown here is derived from an EMBL/GenBank/DDBJ whole genome shotgun (WGS) entry which is preliminary data.</text>
</comment>
<dbReference type="Gene3D" id="2.60.40.150">
    <property type="entry name" value="C2 domain"/>
    <property type="match status" value="1"/>
</dbReference>
<feature type="coiled-coil region" evidence="1">
    <location>
        <begin position="11"/>
        <end position="52"/>
    </location>
</feature>
<gene>
    <name evidence="4" type="ORF">ABL78_2130</name>
</gene>
<feature type="compositionally biased region" description="Low complexity" evidence="2">
    <location>
        <begin position="123"/>
        <end position="134"/>
    </location>
</feature>
<evidence type="ECO:0000313" key="4">
    <source>
        <dbReference type="EMBL" id="KPI88751.1"/>
    </source>
</evidence>
<dbReference type="OrthoDB" id="265147at2759"/>
<feature type="coiled-coil region" evidence="1">
    <location>
        <begin position="592"/>
        <end position="633"/>
    </location>
</feature>
<dbReference type="EMBL" id="LJSK01000041">
    <property type="protein sequence ID" value="KPI88751.1"/>
    <property type="molecule type" value="Genomic_DNA"/>
</dbReference>
<keyword evidence="1" id="KW-0175">Coiled coil</keyword>
<dbReference type="Pfam" id="PF11618">
    <property type="entry name" value="C2-C2_1"/>
    <property type="match status" value="1"/>
</dbReference>
<evidence type="ECO:0000313" key="5">
    <source>
        <dbReference type="Proteomes" id="UP000038009"/>
    </source>
</evidence>
<dbReference type="InterPro" id="IPR052877">
    <property type="entry name" value="Lamin_tail_domain"/>
</dbReference>
<dbReference type="GO" id="GO:0005638">
    <property type="term" value="C:lamin filament"/>
    <property type="evidence" value="ECO:0007669"/>
    <property type="project" value="TreeGrafter"/>
</dbReference>
<organism evidence="4 5">
    <name type="scientific">Leptomonas seymouri</name>
    <dbReference type="NCBI Taxonomy" id="5684"/>
    <lineage>
        <taxon>Eukaryota</taxon>
        <taxon>Discoba</taxon>
        <taxon>Euglenozoa</taxon>
        <taxon>Kinetoplastea</taxon>
        <taxon>Metakinetoplastina</taxon>
        <taxon>Trypanosomatida</taxon>
        <taxon>Trypanosomatidae</taxon>
        <taxon>Leishmaniinae</taxon>
        <taxon>Leptomonas</taxon>
    </lineage>
</organism>
<protein>
    <recommendedName>
        <fullName evidence="3">RPGR-interacting protein 1 first C2 domain-containing protein</fullName>
    </recommendedName>
</protein>
<evidence type="ECO:0000259" key="3">
    <source>
        <dbReference type="Pfam" id="PF11618"/>
    </source>
</evidence>
<dbReference type="PANTHER" id="PTHR19956">
    <property type="entry name" value="LAMIN TAIL DOMAIN-CONTAINING PROTEIN 2"/>
    <property type="match status" value="1"/>
</dbReference>
<name>A0A0N1PDE6_LEPSE</name>
<dbReference type="AlphaFoldDB" id="A0A0N1PDE6"/>
<dbReference type="Proteomes" id="UP000038009">
    <property type="component" value="Unassembled WGS sequence"/>
</dbReference>
<feature type="coiled-coil region" evidence="1">
    <location>
        <begin position="370"/>
        <end position="479"/>
    </location>
</feature>
<dbReference type="OMA" id="LNCVRDT"/>
<dbReference type="InterPro" id="IPR035892">
    <property type="entry name" value="C2_domain_sf"/>
</dbReference>
<dbReference type="PANTHER" id="PTHR19956:SF5">
    <property type="entry name" value="LAMIN TAIL DOMAIN-CONTAINING PROTEIN 2"/>
    <property type="match status" value="1"/>
</dbReference>
<evidence type="ECO:0000256" key="2">
    <source>
        <dbReference type="SAM" id="MobiDB-lite"/>
    </source>
</evidence>
<reference evidence="4 5" key="1">
    <citation type="journal article" date="2015" name="PLoS Pathog.">
        <title>Leptomonas seymouri: Adaptations to the Dixenous Life Cycle Analyzed by Genome Sequencing, Transcriptome Profiling and Co-infection with Leishmania donovani.</title>
        <authorList>
            <person name="Kraeva N."/>
            <person name="Butenko A."/>
            <person name="Hlavacova J."/>
            <person name="Kostygov A."/>
            <person name="Myskova J."/>
            <person name="Grybchuk D."/>
            <person name="Lestinova T."/>
            <person name="Votypka J."/>
            <person name="Volf P."/>
            <person name="Opperdoes F."/>
            <person name="Flegontov P."/>
            <person name="Lukes J."/>
            <person name="Yurchenko V."/>
        </authorList>
    </citation>
    <scope>NUCLEOTIDE SEQUENCE [LARGE SCALE GENOMIC DNA]</scope>
    <source>
        <strain evidence="4 5">ATCC 30220</strain>
    </source>
</reference>
<evidence type="ECO:0000256" key="1">
    <source>
        <dbReference type="SAM" id="Coils"/>
    </source>
</evidence>
<dbReference type="GO" id="GO:0030527">
    <property type="term" value="F:structural constituent of chromatin"/>
    <property type="evidence" value="ECO:0007669"/>
    <property type="project" value="TreeGrafter"/>
</dbReference>